<proteinExistence type="predicted"/>
<accession>U9UJF6</accession>
<gene>
    <name evidence="1" type="ORF">GLOINDRAFT_23549</name>
</gene>
<dbReference type="AlphaFoldDB" id="U9UJF6"/>
<sequence>MNYIVLIPYIYVVGGNGIYVDSESIYVDTGCWPELMHGAGLEFRNAGQNPISTVYTKVLDTEFLLNSGLMHENLVCIILVT</sequence>
<name>U9UJF6_RHIID</name>
<organism evidence="1">
    <name type="scientific">Rhizophagus irregularis (strain DAOM 181602 / DAOM 197198 / MUCL 43194)</name>
    <name type="common">Arbuscular mycorrhizal fungus</name>
    <name type="synonym">Glomus intraradices</name>
    <dbReference type="NCBI Taxonomy" id="747089"/>
    <lineage>
        <taxon>Eukaryota</taxon>
        <taxon>Fungi</taxon>
        <taxon>Fungi incertae sedis</taxon>
        <taxon>Mucoromycota</taxon>
        <taxon>Glomeromycotina</taxon>
        <taxon>Glomeromycetes</taxon>
        <taxon>Glomerales</taxon>
        <taxon>Glomeraceae</taxon>
        <taxon>Rhizophagus</taxon>
    </lineage>
</organism>
<evidence type="ECO:0000313" key="1">
    <source>
        <dbReference type="EMBL" id="ESA15751.1"/>
    </source>
</evidence>
<protein>
    <submittedName>
        <fullName evidence="1">Uncharacterized protein</fullName>
    </submittedName>
</protein>
<dbReference type="EMBL" id="KI281681">
    <property type="protein sequence ID" value="ESA15751.1"/>
    <property type="molecule type" value="Genomic_DNA"/>
</dbReference>
<reference evidence="1" key="1">
    <citation type="submission" date="2013-07" db="EMBL/GenBank/DDBJ databases">
        <title>The genome of an arbuscular mycorrhizal fungus provides insights into the evolution of the oldest plant symbiosis.</title>
        <authorList>
            <consortium name="DOE Joint Genome Institute"/>
            <person name="Tisserant E."/>
            <person name="Malbreil M."/>
            <person name="Kuo A."/>
            <person name="Kohler A."/>
            <person name="Symeonidi A."/>
            <person name="Balestrini R."/>
            <person name="Charron P."/>
            <person name="Duensing N."/>
            <person name="Frei-dit-Frey N."/>
            <person name="Gianinazzi-Pearson V."/>
            <person name="Gilbert B."/>
            <person name="Handa Y."/>
            <person name="Hijri M."/>
            <person name="Kaul R."/>
            <person name="Kawaguchi M."/>
            <person name="Krajinski F."/>
            <person name="Lammers P."/>
            <person name="Lapierre D."/>
            <person name="Masclaux F.G."/>
            <person name="Murat C."/>
            <person name="Morin E."/>
            <person name="Ndikumana S."/>
            <person name="Pagni M."/>
            <person name="Petitpierre D."/>
            <person name="Requena N."/>
            <person name="Rosikiewicz P."/>
            <person name="Riley R."/>
            <person name="Saito K."/>
            <person name="San Clemente H."/>
            <person name="Shapiro H."/>
            <person name="van Tuinen D."/>
            <person name="Becard G."/>
            <person name="Bonfante P."/>
            <person name="Paszkowski U."/>
            <person name="Shachar-Hill Y."/>
            <person name="Young J.P."/>
            <person name="Sanders I.R."/>
            <person name="Henrissat B."/>
            <person name="Rensing S.A."/>
            <person name="Grigoriev I.V."/>
            <person name="Corradi N."/>
            <person name="Roux C."/>
            <person name="Martin F."/>
        </authorList>
    </citation>
    <scope>NUCLEOTIDE SEQUENCE</scope>
    <source>
        <strain evidence="1">DAOM 197198</strain>
    </source>
</reference>
<dbReference type="HOGENOM" id="CLU_2575061_0_0_1"/>